<feature type="compositionally biased region" description="Acidic residues" evidence="2">
    <location>
        <begin position="90"/>
        <end position="105"/>
    </location>
</feature>
<accession>A0A7S1XYK0</accession>
<dbReference type="InterPro" id="IPR050964">
    <property type="entry name" value="Striated_Muscle_Regulatory"/>
</dbReference>
<evidence type="ECO:0000313" key="4">
    <source>
        <dbReference type="EMBL" id="CAD9270503.1"/>
    </source>
</evidence>
<dbReference type="SMART" id="SM00060">
    <property type="entry name" value="FN3"/>
    <property type="match status" value="5"/>
</dbReference>
<dbReference type="SUPFAM" id="SSF48403">
    <property type="entry name" value="Ankyrin repeat"/>
    <property type="match status" value="1"/>
</dbReference>
<evidence type="ECO:0000259" key="3">
    <source>
        <dbReference type="PROSITE" id="PS50853"/>
    </source>
</evidence>
<name>A0A7S1XYK0_9STRA</name>
<dbReference type="CDD" id="cd00063">
    <property type="entry name" value="FN3"/>
    <property type="match status" value="5"/>
</dbReference>
<organism evidence="4">
    <name type="scientific">Phaeomonas parva</name>
    <dbReference type="NCBI Taxonomy" id="124430"/>
    <lineage>
        <taxon>Eukaryota</taxon>
        <taxon>Sar</taxon>
        <taxon>Stramenopiles</taxon>
        <taxon>Ochrophyta</taxon>
        <taxon>Pinguiophyceae</taxon>
        <taxon>Pinguiochrysidales</taxon>
        <taxon>Pinguiochrysidaceae</taxon>
        <taxon>Phaeomonas</taxon>
    </lineage>
</organism>
<dbReference type="PANTHER" id="PTHR13817">
    <property type="entry name" value="TITIN"/>
    <property type="match status" value="1"/>
</dbReference>
<dbReference type="InterPro" id="IPR003961">
    <property type="entry name" value="FN3_dom"/>
</dbReference>
<dbReference type="SMART" id="SM00248">
    <property type="entry name" value="ANK"/>
    <property type="match status" value="4"/>
</dbReference>
<dbReference type="InterPro" id="IPR002110">
    <property type="entry name" value="Ankyrin_rpt"/>
</dbReference>
<gene>
    <name evidence="4" type="ORF">PPAR1163_LOCUS28942</name>
</gene>
<dbReference type="SUPFAM" id="SSF49265">
    <property type="entry name" value="Fibronectin type III"/>
    <property type="match status" value="3"/>
</dbReference>
<dbReference type="Gene3D" id="1.25.40.20">
    <property type="entry name" value="Ankyrin repeat-containing domain"/>
    <property type="match status" value="1"/>
</dbReference>
<evidence type="ECO:0000256" key="1">
    <source>
        <dbReference type="ARBA" id="ARBA00022737"/>
    </source>
</evidence>
<dbReference type="AlphaFoldDB" id="A0A7S1XYK0"/>
<feature type="region of interest" description="Disordered" evidence="2">
    <location>
        <begin position="86"/>
        <end position="111"/>
    </location>
</feature>
<dbReference type="Gene3D" id="2.60.40.10">
    <property type="entry name" value="Immunoglobulins"/>
    <property type="match status" value="5"/>
</dbReference>
<proteinExistence type="predicted"/>
<evidence type="ECO:0000256" key="2">
    <source>
        <dbReference type="SAM" id="MobiDB-lite"/>
    </source>
</evidence>
<dbReference type="PROSITE" id="PS50853">
    <property type="entry name" value="FN3"/>
    <property type="match status" value="2"/>
</dbReference>
<feature type="compositionally biased region" description="Low complexity" evidence="2">
    <location>
        <begin position="232"/>
        <end position="259"/>
    </location>
</feature>
<feature type="domain" description="Fibronectin type-III" evidence="3">
    <location>
        <begin position="811"/>
        <end position="904"/>
    </location>
</feature>
<protein>
    <recommendedName>
        <fullName evidence="3">Fibronectin type-III domain-containing protein</fullName>
    </recommendedName>
</protein>
<dbReference type="InterPro" id="IPR036116">
    <property type="entry name" value="FN3_sf"/>
</dbReference>
<keyword evidence="1" id="KW-0677">Repeat</keyword>
<dbReference type="Pfam" id="PF00041">
    <property type="entry name" value="fn3"/>
    <property type="match status" value="2"/>
</dbReference>
<reference evidence="4" key="1">
    <citation type="submission" date="2021-01" db="EMBL/GenBank/DDBJ databases">
        <authorList>
            <person name="Corre E."/>
            <person name="Pelletier E."/>
            <person name="Niang G."/>
            <person name="Scheremetjew M."/>
            <person name="Finn R."/>
            <person name="Kale V."/>
            <person name="Holt S."/>
            <person name="Cochrane G."/>
            <person name="Meng A."/>
            <person name="Brown T."/>
            <person name="Cohen L."/>
        </authorList>
    </citation>
    <scope>NUCLEOTIDE SEQUENCE</scope>
    <source>
        <strain evidence="4">CCMP2877</strain>
    </source>
</reference>
<feature type="region of interest" description="Disordered" evidence="2">
    <location>
        <begin position="195"/>
        <end position="259"/>
    </location>
</feature>
<dbReference type="EMBL" id="HBGJ01046043">
    <property type="protein sequence ID" value="CAD9270503.1"/>
    <property type="molecule type" value="Transcribed_RNA"/>
</dbReference>
<sequence>MASSSSSMDVQQVAAWLLFLAKRKDRSAAEVESSVMIALHNSEALMRGPTARKLIALIQETEEPHLDYANEEGDEAEASPWAIKKGTASADDDSDASPQVEEPEGDEKSLGPFLDATFCRGRPLDISSNLVRYRLIRAAYRCVDNPLVERLPLPAAVCTVLEAVRMQMQLDLMELRSPTRRRPQTVAHILRSRTACPGGGRVRTAPLKAKTGPAAPALDDATQASSPSLHDASLLGSPSASRASRGSVRSRASTARRSIFSSTEGTSSISLLDDFCADAFFANVLTEAAAHGDLDTVRIMTDFYPEHMNRMHTRLRYTCLHAAADFGMNDVIEFLVKEAGADVNQPCVRMGRNPLGYAAESTRWETCALLISLGSSRSMSDRYGQNAAQIALDNVQKIEVDKVYLLRESPARIEKVYHDEVGPHDVYFRVDPPPESPSRAHVTAYACRGVEKVVRHATEAFVQRARELSDMFILESYEPDAINDVHGPIDVISPNADRILVPGLFPATAYAFQICAMSDAGESLPSDTQHLVTAAYPPSAPSKPYSIATTSTSISVAWVASKFDNGEPIEGYEVQRKLIEAEELEQMSFSELSSIATGSSLHTISTAASQRSASLSPAAKARAGRWAKYRVGGGTFTYTCGSFPLYGVARFRIRAFNKVGYSHTSLEVILVADDPIRLNDKSARHLAFEWTRPVQLDVVAYEINYREAAITRSDTTYRVAEDDFRPHADVDGIAESVDASLDQSMDSEEKRQKALDEKLNKDAVKYTLSGLDPGMKYQIRVRAMDRKTGWQPWSDAMVSSVFETVKDKPSAPGLPSSDLSLCSGESIFLTWAASKPNGAIVDLYDIWASTDFGPWEQMSSCIHNTADVPHLNSGSQYRFRVRARNDVGWSEFGEESEVVTTNSIAPPGRPEIVAMGGSWVQLKWVQPASVNVVDVFEVYMLVTGTEEYWDYAPAMAVPAAMVDANAAAEGGDSSHAEGAEGGQYQYQWQAVARVEGTSCTVPDLKSSFRYKFKIRCATAFGWSPFGADSDVIKLPRRH</sequence>
<dbReference type="InterPro" id="IPR036770">
    <property type="entry name" value="Ankyrin_rpt-contain_sf"/>
</dbReference>
<dbReference type="InterPro" id="IPR013783">
    <property type="entry name" value="Ig-like_fold"/>
</dbReference>
<feature type="domain" description="Fibronectin type-III" evidence="3">
    <location>
        <begin position="540"/>
        <end position="642"/>
    </location>
</feature>
<dbReference type="PRINTS" id="PR00014">
    <property type="entry name" value="FNTYPEIII"/>
</dbReference>
<dbReference type="PANTHER" id="PTHR13817:SF73">
    <property type="entry name" value="FIBRONECTIN TYPE-III DOMAIN-CONTAINING PROTEIN"/>
    <property type="match status" value="1"/>
</dbReference>
<dbReference type="Pfam" id="PF12796">
    <property type="entry name" value="Ank_2"/>
    <property type="match status" value="1"/>
</dbReference>